<sequence length="148" mass="16523">MRHADLSSSDEESQPSENEEQSGTSTDEDGGGEVGRQIRVDEVSPRKKRKRKSVAVSPSPSSELDRGRQEIPQCATASSKRKRRRWEWTIDSSISGLARSGELSEEVRKDQSLPLEEPRRSLDADAVQDVKRSEENGEIRQVQDCLSG</sequence>
<comment type="caution">
    <text evidence="2">The sequence shown here is derived from an EMBL/GenBank/DDBJ whole genome shotgun (WGS) entry which is preliminary data.</text>
</comment>
<proteinExistence type="predicted"/>
<keyword evidence="3" id="KW-1185">Reference proteome</keyword>
<dbReference type="RefSeq" id="XP_022512803.1">
    <property type="nucleotide sequence ID" value="XM_022654899.1"/>
</dbReference>
<name>A0A177FB30_9EURO</name>
<dbReference type="GeneID" id="34600096"/>
<feature type="region of interest" description="Disordered" evidence="1">
    <location>
        <begin position="95"/>
        <end position="148"/>
    </location>
</feature>
<dbReference type="OrthoDB" id="5206740at2759"/>
<protein>
    <submittedName>
        <fullName evidence="2">Uncharacterized protein</fullName>
    </submittedName>
</protein>
<feature type="compositionally biased region" description="Basic and acidic residues" evidence="1">
    <location>
        <begin position="105"/>
        <end position="138"/>
    </location>
</feature>
<evidence type="ECO:0000256" key="1">
    <source>
        <dbReference type="SAM" id="MobiDB-lite"/>
    </source>
</evidence>
<evidence type="ECO:0000313" key="2">
    <source>
        <dbReference type="EMBL" id="OAG40851.1"/>
    </source>
</evidence>
<dbReference type="EMBL" id="LVKK01000029">
    <property type="protein sequence ID" value="OAG40851.1"/>
    <property type="molecule type" value="Genomic_DNA"/>
</dbReference>
<evidence type="ECO:0000313" key="3">
    <source>
        <dbReference type="Proteomes" id="UP000077002"/>
    </source>
</evidence>
<feature type="compositionally biased region" description="Basic and acidic residues" evidence="1">
    <location>
        <begin position="36"/>
        <end position="45"/>
    </location>
</feature>
<reference evidence="2 3" key="1">
    <citation type="submission" date="2016-03" db="EMBL/GenBank/DDBJ databases">
        <title>Draft genome sequence of the Fonsecaea monophora CBS 269.37.</title>
        <authorList>
            <person name="Bombassaro A."/>
            <person name="Vinicius W.A."/>
            <person name="De Hoog S."/>
            <person name="Sun J."/>
            <person name="Souza E.M."/>
            <person name="Raittz R.T."/>
            <person name="Costa F."/>
            <person name="Leao A.C."/>
            <person name="Tadra-Sfeir M.Z."/>
            <person name="Baura V."/>
            <person name="Balsanelli E."/>
            <person name="Pedrosa F.O."/>
            <person name="Moreno L.F."/>
            <person name="Steffens M.B."/>
            <person name="Xi L."/>
            <person name="Bocca A.L."/>
            <person name="Felipe M.S."/>
            <person name="Teixeira M."/>
            <person name="Telles Filho F.Q."/>
            <person name="Azevedo C.M."/>
            <person name="Gomes R."/>
            <person name="Vicente V.A."/>
        </authorList>
    </citation>
    <scope>NUCLEOTIDE SEQUENCE [LARGE SCALE GENOMIC DNA]</scope>
    <source>
        <strain evidence="2 3">CBS 269.37</strain>
    </source>
</reference>
<gene>
    <name evidence="2" type="ORF">AYO21_04928</name>
</gene>
<feature type="region of interest" description="Disordered" evidence="1">
    <location>
        <begin position="1"/>
        <end position="82"/>
    </location>
</feature>
<accession>A0A177FB30</accession>
<feature type="compositionally biased region" description="Acidic residues" evidence="1">
    <location>
        <begin position="8"/>
        <end position="31"/>
    </location>
</feature>
<dbReference type="Proteomes" id="UP000077002">
    <property type="component" value="Unassembled WGS sequence"/>
</dbReference>
<organism evidence="2 3">
    <name type="scientific">Fonsecaea monophora</name>
    <dbReference type="NCBI Taxonomy" id="254056"/>
    <lineage>
        <taxon>Eukaryota</taxon>
        <taxon>Fungi</taxon>
        <taxon>Dikarya</taxon>
        <taxon>Ascomycota</taxon>
        <taxon>Pezizomycotina</taxon>
        <taxon>Eurotiomycetes</taxon>
        <taxon>Chaetothyriomycetidae</taxon>
        <taxon>Chaetothyriales</taxon>
        <taxon>Herpotrichiellaceae</taxon>
        <taxon>Fonsecaea</taxon>
    </lineage>
</organism>
<dbReference type="AlphaFoldDB" id="A0A177FB30"/>